<dbReference type="OrthoDB" id="1046782at2759"/>
<evidence type="ECO:0000313" key="2">
    <source>
        <dbReference type="EMBL" id="ACO67603.1"/>
    </source>
</evidence>
<dbReference type="Pfam" id="PF26146">
    <property type="entry name" value="PI-PLC_X"/>
    <property type="match status" value="1"/>
</dbReference>
<dbReference type="PANTHER" id="PTHR13593">
    <property type="match status" value="1"/>
</dbReference>
<dbReference type="InParanoid" id="C1EI13"/>
<dbReference type="GO" id="GO:0008081">
    <property type="term" value="F:phosphoric diester hydrolase activity"/>
    <property type="evidence" value="ECO:0007669"/>
    <property type="project" value="InterPro"/>
</dbReference>
<evidence type="ECO:0000256" key="1">
    <source>
        <dbReference type="SAM" id="SignalP"/>
    </source>
</evidence>
<dbReference type="Proteomes" id="UP000002009">
    <property type="component" value="Chromosome 15"/>
</dbReference>
<feature type="signal peptide" evidence="1">
    <location>
        <begin position="1"/>
        <end position="18"/>
    </location>
</feature>
<dbReference type="RefSeq" id="XP_002506345.1">
    <property type="nucleotide sequence ID" value="XM_002506299.1"/>
</dbReference>
<dbReference type="GeneID" id="8249451"/>
<sequence>MWDRIVVFLAFLAHHIDAARLTPRANTIGPSQHALRADNSNWMAEDASILRDMTLGEVVLPGTHDAGAYALTSKLMPGSRFPTPWEAAAIAIAEDLGIGVDRVITPWALTQSLDVLAQLEFGYRYIDLRAGWNGTAWCAHHAEVGVPIADILNDIATFMRTHPGEVVVVQTSHLDGFPNATRVDELSAEVTKTLGEYVAGPEWARGKAFGDVTIGEMVDSGRRLAVVFGDGDYESFGGASKTTWPPEVLHNAYADADDPTAVMKYVRDKIVEYNNSSGEAAPPGTMSKISWILTAQTKTVVGMFEPGARPRSLRELTERSRPAFGALAEEVVQSGCRAGNIMSVDFGGGAGDYATRAVR</sequence>
<dbReference type="KEGG" id="mis:MICPUN_64419"/>
<dbReference type="EMBL" id="CP001333">
    <property type="protein sequence ID" value="ACO67603.1"/>
    <property type="molecule type" value="Genomic_DNA"/>
</dbReference>
<dbReference type="SUPFAM" id="SSF51695">
    <property type="entry name" value="PLC-like phosphodiesterases"/>
    <property type="match status" value="1"/>
</dbReference>
<dbReference type="Gene3D" id="3.20.20.190">
    <property type="entry name" value="Phosphatidylinositol (PI) phosphodiesterase"/>
    <property type="match status" value="1"/>
</dbReference>
<dbReference type="AlphaFoldDB" id="C1EI13"/>
<reference evidence="2 3" key="1">
    <citation type="journal article" date="2009" name="Science">
        <title>Green evolution and dynamic adaptations revealed by genomes of the marine picoeukaryotes Micromonas.</title>
        <authorList>
            <person name="Worden A.Z."/>
            <person name="Lee J.H."/>
            <person name="Mock T."/>
            <person name="Rouze P."/>
            <person name="Simmons M.P."/>
            <person name="Aerts A.L."/>
            <person name="Allen A.E."/>
            <person name="Cuvelier M.L."/>
            <person name="Derelle E."/>
            <person name="Everett M.V."/>
            <person name="Foulon E."/>
            <person name="Grimwood J."/>
            <person name="Gundlach H."/>
            <person name="Henrissat B."/>
            <person name="Napoli C."/>
            <person name="McDonald S.M."/>
            <person name="Parker M.S."/>
            <person name="Rombauts S."/>
            <person name="Salamov A."/>
            <person name="Von Dassow P."/>
            <person name="Badger J.H."/>
            <person name="Coutinho P.M."/>
            <person name="Demir E."/>
            <person name="Dubchak I."/>
            <person name="Gentemann C."/>
            <person name="Eikrem W."/>
            <person name="Gready J.E."/>
            <person name="John U."/>
            <person name="Lanier W."/>
            <person name="Lindquist E.A."/>
            <person name="Lucas S."/>
            <person name="Mayer K.F."/>
            <person name="Moreau H."/>
            <person name="Not F."/>
            <person name="Otillar R."/>
            <person name="Panaud O."/>
            <person name="Pangilinan J."/>
            <person name="Paulsen I."/>
            <person name="Piegu B."/>
            <person name="Poliakov A."/>
            <person name="Robbens S."/>
            <person name="Schmutz J."/>
            <person name="Toulza E."/>
            <person name="Wyss T."/>
            <person name="Zelensky A."/>
            <person name="Zhou K."/>
            <person name="Armbrust E.V."/>
            <person name="Bhattacharya D."/>
            <person name="Goodenough U.W."/>
            <person name="Van de Peer Y."/>
            <person name="Grigoriev I.V."/>
        </authorList>
    </citation>
    <scope>NUCLEOTIDE SEQUENCE [LARGE SCALE GENOMIC DNA]</scope>
    <source>
        <strain evidence="3">RCC299 / NOUM17</strain>
    </source>
</reference>
<dbReference type="InterPro" id="IPR017946">
    <property type="entry name" value="PLC-like_Pdiesterase_TIM-brl"/>
</dbReference>
<protein>
    <recommendedName>
        <fullName evidence="4">Phosphatidylinositol-specific phospholipase C X domain-containing protein</fullName>
    </recommendedName>
</protein>
<dbReference type="GO" id="GO:0006629">
    <property type="term" value="P:lipid metabolic process"/>
    <property type="evidence" value="ECO:0007669"/>
    <property type="project" value="InterPro"/>
</dbReference>
<proteinExistence type="predicted"/>
<dbReference type="OMA" id="WANTQSC"/>
<organism evidence="2 3">
    <name type="scientific">Micromonas commoda (strain RCC299 / NOUM17 / CCMP2709)</name>
    <name type="common">Picoplanktonic green alga</name>
    <dbReference type="NCBI Taxonomy" id="296587"/>
    <lineage>
        <taxon>Eukaryota</taxon>
        <taxon>Viridiplantae</taxon>
        <taxon>Chlorophyta</taxon>
        <taxon>Mamiellophyceae</taxon>
        <taxon>Mamiellales</taxon>
        <taxon>Mamiellaceae</taxon>
        <taxon>Micromonas</taxon>
    </lineage>
</organism>
<evidence type="ECO:0008006" key="4">
    <source>
        <dbReference type="Google" id="ProtNLM"/>
    </source>
</evidence>
<dbReference type="eggNOG" id="KOG4306">
    <property type="taxonomic scope" value="Eukaryota"/>
</dbReference>
<gene>
    <name evidence="2" type="ORF">MICPUN_64419</name>
</gene>
<dbReference type="InterPro" id="IPR051057">
    <property type="entry name" value="PI-PLC_domain"/>
</dbReference>
<keyword evidence="1" id="KW-0732">Signal</keyword>
<feature type="chain" id="PRO_5002906968" description="Phosphatidylinositol-specific phospholipase C X domain-containing protein" evidence="1">
    <location>
        <begin position="19"/>
        <end position="359"/>
    </location>
</feature>
<dbReference type="CDD" id="cd08587">
    <property type="entry name" value="PI-PLCXDc_like"/>
    <property type="match status" value="1"/>
</dbReference>
<dbReference type="PANTHER" id="PTHR13593:SF113">
    <property type="entry name" value="SI:DKEY-266F7.9"/>
    <property type="match status" value="1"/>
</dbReference>
<accession>C1EI13</accession>
<evidence type="ECO:0000313" key="3">
    <source>
        <dbReference type="Proteomes" id="UP000002009"/>
    </source>
</evidence>
<keyword evidence="3" id="KW-1185">Reference proteome</keyword>
<name>C1EI13_MICCC</name>